<feature type="transmembrane region" description="Helical" evidence="10">
    <location>
        <begin position="217"/>
        <end position="236"/>
    </location>
</feature>
<evidence type="ECO:0000256" key="8">
    <source>
        <dbReference type="ARBA" id="ARBA00023170"/>
    </source>
</evidence>
<dbReference type="EMBL" id="SGBU01000040">
    <property type="protein sequence ID" value="KAF3054375.1"/>
    <property type="molecule type" value="Genomic_DNA"/>
</dbReference>
<comment type="subcellular location">
    <subcellularLocation>
        <location evidence="1">Cell membrane</location>
        <topology evidence="1">Multi-pass membrane protein</topology>
    </subcellularLocation>
</comment>
<evidence type="ECO:0000256" key="7">
    <source>
        <dbReference type="ARBA" id="ARBA00023136"/>
    </source>
</evidence>
<dbReference type="PANTHER" id="PTHR21137">
    <property type="entry name" value="ODORANT RECEPTOR"/>
    <property type="match status" value="1"/>
</dbReference>
<protein>
    <submittedName>
        <fullName evidence="11">Odorant receptor 383</fullName>
    </submittedName>
</protein>
<dbReference type="Pfam" id="PF02949">
    <property type="entry name" value="7tm_6"/>
    <property type="match status" value="1"/>
</dbReference>
<feature type="transmembrane region" description="Helical" evidence="10">
    <location>
        <begin position="12"/>
        <end position="32"/>
    </location>
</feature>
<keyword evidence="6 10" id="KW-1133">Transmembrane helix</keyword>
<evidence type="ECO:0000256" key="4">
    <source>
        <dbReference type="ARBA" id="ARBA00022692"/>
    </source>
</evidence>
<evidence type="ECO:0000256" key="2">
    <source>
        <dbReference type="ARBA" id="ARBA00022475"/>
    </source>
</evidence>
<dbReference type="GO" id="GO:0007165">
    <property type="term" value="P:signal transduction"/>
    <property type="evidence" value="ECO:0007669"/>
    <property type="project" value="UniProtKB-KW"/>
</dbReference>
<evidence type="ECO:0000256" key="9">
    <source>
        <dbReference type="ARBA" id="ARBA00023224"/>
    </source>
</evidence>
<evidence type="ECO:0000313" key="12">
    <source>
        <dbReference type="Proteomes" id="UP000479987"/>
    </source>
</evidence>
<evidence type="ECO:0000313" key="11">
    <source>
        <dbReference type="EMBL" id="KAF3054375.1"/>
    </source>
</evidence>
<feature type="transmembrane region" description="Helical" evidence="10">
    <location>
        <begin position="442"/>
        <end position="462"/>
    </location>
</feature>
<dbReference type="GO" id="GO:0004984">
    <property type="term" value="F:olfactory receptor activity"/>
    <property type="evidence" value="ECO:0007669"/>
    <property type="project" value="InterPro"/>
</dbReference>
<name>A0A6G1LQ21_9HYME</name>
<sequence>MNINILGYNNFLVINDYGSNIICFIFLIYNFYSMILALIYVCVNMVLCIQYMPSFLNIVMPRNESRRIELLFQVKYFVDQEKYYHMIQFHLCIGLMLAVIIILSTESFCLLFVIHAFGMFKIARYTHDIYFFNSRENIYGLPILLTVTIRLLLMMEFPEEKCYRLNYILLASVGLWPYRNSNINQIHFVLLLLLYITCITIQVSLIKLFVTKYTLDIFLEIISFVTFYMAWIIKIFQLRVRDNWTILTNDQEINIMRKHAHIGKLFTIIIATIVYSGIFIYLLIHYIPSLLDIVIPLNESRSRKFVIQTEYSVDQQKYFHILAMHIYITLILIATTGVATETFSLTSAIHSFGMFKIASYRIEHMLSENAPQICIAEKYTIFHRKIIAAVDVHRRALEFAELLKATFGRSYLLVITIIICSGSLNLFYLYRLVTTQQGILEIIKCFLFIICHFLFLILGNFAGQEFINCDSHVHRTICNTKWYNAPIKAQKLILFYYKNYKRLQTRCRWYTLSLLFSFLTVLCSIQ</sequence>
<feature type="transmembrane region" description="Helical" evidence="10">
    <location>
        <begin position="318"/>
        <end position="339"/>
    </location>
</feature>
<evidence type="ECO:0000256" key="10">
    <source>
        <dbReference type="SAM" id="Phobius"/>
    </source>
</evidence>
<dbReference type="InterPro" id="IPR004117">
    <property type="entry name" value="7tm6_olfct_rcpt"/>
</dbReference>
<keyword evidence="5" id="KW-0552">Olfaction</keyword>
<dbReference type="GO" id="GO:0005549">
    <property type="term" value="F:odorant binding"/>
    <property type="evidence" value="ECO:0007669"/>
    <property type="project" value="InterPro"/>
</dbReference>
<feature type="transmembrane region" description="Helical" evidence="10">
    <location>
        <begin position="138"/>
        <end position="155"/>
    </location>
</feature>
<feature type="transmembrane region" description="Helical" evidence="10">
    <location>
        <begin position="509"/>
        <end position="525"/>
    </location>
</feature>
<evidence type="ECO:0000256" key="6">
    <source>
        <dbReference type="ARBA" id="ARBA00022989"/>
    </source>
</evidence>
<feature type="transmembrane region" description="Helical" evidence="10">
    <location>
        <begin position="265"/>
        <end position="297"/>
    </location>
</feature>
<feature type="transmembrane region" description="Helical" evidence="10">
    <location>
        <begin position="38"/>
        <end position="59"/>
    </location>
</feature>
<keyword evidence="3" id="KW-0716">Sensory transduction</keyword>
<evidence type="ECO:0000256" key="5">
    <source>
        <dbReference type="ARBA" id="ARBA00022725"/>
    </source>
</evidence>
<dbReference type="Proteomes" id="UP000479987">
    <property type="component" value="Unassembled WGS sequence"/>
</dbReference>
<proteinExistence type="predicted"/>
<gene>
    <name evidence="11" type="primary">Or-383</name>
    <name evidence="11" type="synonym">Nful_v1.0-Or-383</name>
    <name evidence="11" type="ORF">NFUL_NFUL000293</name>
</gene>
<evidence type="ECO:0000256" key="1">
    <source>
        <dbReference type="ARBA" id="ARBA00004651"/>
    </source>
</evidence>
<keyword evidence="9" id="KW-0807">Transducer</keyword>
<dbReference type="GO" id="GO:0005886">
    <property type="term" value="C:plasma membrane"/>
    <property type="evidence" value="ECO:0007669"/>
    <property type="project" value="UniProtKB-SubCell"/>
</dbReference>
<keyword evidence="7 10" id="KW-0472">Membrane</keyword>
<accession>A0A6G1LQ21</accession>
<keyword evidence="12" id="KW-1185">Reference proteome</keyword>
<organism evidence="11 12">
    <name type="scientific">Nylanderia fulva</name>
    <dbReference type="NCBI Taxonomy" id="613905"/>
    <lineage>
        <taxon>Eukaryota</taxon>
        <taxon>Metazoa</taxon>
        <taxon>Ecdysozoa</taxon>
        <taxon>Arthropoda</taxon>
        <taxon>Hexapoda</taxon>
        <taxon>Insecta</taxon>
        <taxon>Pterygota</taxon>
        <taxon>Neoptera</taxon>
        <taxon>Endopterygota</taxon>
        <taxon>Hymenoptera</taxon>
        <taxon>Apocrita</taxon>
        <taxon>Aculeata</taxon>
        <taxon>Formicoidea</taxon>
        <taxon>Formicidae</taxon>
        <taxon>Formicinae</taxon>
        <taxon>Nylanderia</taxon>
    </lineage>
</organism>
<feature type="transmembrane region" description="Helical" evidence="10">
    <location>
        <begin position="91"/>
        <end position="118"/>
    </location>
</feature>
<evidence type="ECO:0000256" key="3">
    <source>
        <dbReference type="ARBA" id="ARBA00022606"/>
    </source>
</evidence>
<feature type="transmembrane region" description="Helical" evidence="10">
    <location>
        <begin position="185"/>
        <end position="210"/>
    </location>
</feature>
<keyword evidence="8 11" id="KW-0675">Receptor</keyword>
<reference evidence="11 12" key="1">
    <citation type="submission" date="2019-08" db="EMBL/GenBank/DDBJ databases">
        <title>High quality draft denovo assembly of Nylanderia fulva.</title>
        <authorList>
            <person name="Vargo E.L."/>
            <person name="Tarone A.M."/>
            <person name="Konganti K.R."/>
        </authorList>
    </citation>
    <scope>NUCLEOTIDE SEQUENCE [LARGE SCALE GENOMIC DNA]</scope>
    <source>
        <strain evidence="11">TAMU-Nful-2015</strain>
        <tissue evidence="11">Whole body</tissue>
    </source>
</reference>
<keyword evidence="4 10" id="KW-0812">Transmembrane</keyword>
<feature type="transmembrane region" description="Helical" evidence="10">
    <location>
        <begin position="411"/>
        <end position="430"/>
    </location>
</feature>
<comment type="caution">
    <text evidence="11">The sequence shown here is derived from an EMBL/GenBank/DDBJ whole genome shotgun (WGS) entry which is preliminary data.</text>
</comment>
<dbReference type="PANTHER" id="PTHR21137:SF35">
    <property type="entry name" value="ODORANT RECEPTOR 19A-RELATED"/>
    <property type="match status" value="1"/>
</dbReference>
<keyword evidence="2" id="KW-1003">Cell membrane</keyword>
<dbReference type="AlphaFoldDB" id="A0A6G1LQ21"/>